<organism evidence="1 2">
    <name type="scientific">Meloidogyne graminicola</name>
    <dbReference type="NCBI Taxonomy" id="189291"/>
    <lineage>
        <taxon>Eukaryota</taxon>
        <taxon>Metazoa</taxon>
        <taxon>Ecdysozoa</taxon>
        <taxon>Nematoda</taxon>
        <taxon>Chromadorea</taxon>
        <taxon>Rhabditida</taxon>
        <taxon>Tylenchina</taxon>
        <taxon>Tylenchomorpha</taxon>
        <taxon>Tylenchoidea</taxon>
        <taxon>Meloidogynidae</taxon>
        <taxon>Meloidogyninae</taxon>
        <taxon>Meloidogyne</taxon>
    </lineage>
</organism>
<protein>
    <submittedName>
        <fullName evidence="1">Uncharacterized protein</fullName>
    </submittedName>
</protein>
<keyword evidence="2" id="KW-1185">Reference proteome</keyword>
<dbReference type="PROSITE" id="PS51257">
    <property type="entry name" value="PROKAR_LIPOPROTEIN"/>
    <property type="match status" value="1"/>
</dbReference>
<proteinExistence type="predicted"/>
<reference evidence="1" key="1">
    <citation type="journal article" date="2020" name="Ecol. Evol.">
        <title>Genome structure and content of the rice root-knot nematode (Meloidogyne graminicola).</title>
        <authorList>
            <person name="Phan N.T."/>
            <person name="Danchin E.G.J."/>
            <person name="Klopp C."/>
            <person name="Perfus-Barbeoch L."/>
            <person name="Kozlowski D.K."/>
            <person name="Koutsovoulos G.D."/>
            <person name="Lopez-Roques C."/>
            <person name="Bouchez O."/>
            <person name="Zahm M."/>
            <person name="Besnard G."/>
            <person name="Bellafiore S."/>
        </authorList>
    </citation>
    <scope>NUCLEOTIDE SEQUENCE</scope>
    <source>
        <strain evidence="1">VN-18</strain>
    </source>
</reference>
<sequence length="43" mass="5366">MNVKYNKRRWDKTQPLNFVFFFSSSCRFAFFLNIKTVQGQEWR</sequence>
<accession>A0A8S9ZLH2</accession>
<evidence type="ECO:0000313" key="1">
    <source>
        <dbReference type="EMBL" id="KAF7634259.1"/>
    </source>
</evidence>
<gene>
    <name evidence="1" type="ORF">Mgra_00006336</name>
</gene>
<dbReference type="AlphaFoldDB" id="A0A8S9ZLH2"/>
<dbReference type="Proteomes" id="UP000605970">
    <property type="component" value="Unassembled WGS sequence"/>
</dbReference>
<comment type="caution">
    <text evidence="1">The sequence shown here is derived from an EMBL/GenBank/DDBJ whole genome shotgun (WGS) entry which is preliminary data.</text>
</comment>
<evidence type="ECO:0000313" key="2">
    <source>
        <dbReference type="Proteomes" id="UP000605970"/>
    </source>
</evidence>
<name>A0A8S9ZLH2_9BILA</name>
<dbReference type="EMBL" id="JABEBT010000061">
    <property type="protein sequence ID" value="KAF7634259.1"/>
    <property type="molecule type" value="Genomic_DNA"/>
</dbReference>